<name>A0ACA9QG48_9GLOM</name>
<reference evidence="1" key="1">
    <citation type="submission" date="2021-06" db="EMBL/GenBank/DDBJ databases">
        <authorList>
            <person name="Kallberg Y."/>
            <person name="Tangrot J."/>
            <person name="Rosling A."/>
        </authorList>
    </citation>
    <scope>NUCLEOTIDE SEQUENCE</scope>
    <source>
        <strain evidence="1">CL356</strain>
    </source>
</reference>
<comment type="caution">
    <text evidence="1">The sequence shown here is derived from an EMBL/GenBank/DDBJ whole genome shotgun (WGS) entry which is preliminary data.</text>
</comment>
<protein>
    <submittedName>
        <fullName evidence="1">454_t:CDS:1</fullName>
    </submittedName>
</protein>
<feature type="non-terminal residue" evidence="1">
    <location>
        <position position="1"/>
    </location>
</feature>
<dbReference type="EMBL" id="CAJVPT010050972">
    <property type="protein sequence ID" value="CAG8746953.1"/>
    <property type="molecule type" value="Genomic_DNA"/>
</dbReference>
<accession>A0ACA9QG48</accession>
<dbReference type="Proteomes" id="UP000789525">
    <property type="component" value="Unassembled WGS sequence"/>
</dbReference>
<feature type="non-terminal residue" evidence="1">
    <location>
        <position position="227"/>
    </location>
</feature>
<keyword evidence="2" id="KW-1185">Reference proteome</keyword>
<evidence type="ECO:0000313" key="1">
    <source>
        <dbReference type="EMBL" id="CAG8746953.1"/>
    </source>
</evidence>
<sequence>VMDADVPAFPVAKIAKDAGETIPLLAPLKAAMGIMITLLEVIKDVRKCEEDWETLSNHLANRIGLLQGYLANKPANVELQEMVAEYKGQVQVVRGIEPLARKHKTWYQSIIGVKSDEDKIQESIREMDEAFNTFTMKLQIQVQQGVSQIQVGQELIHEEVIAHRTDHAKSHARILEAHEVQKDMGNTKDCSEETILLNTLSAATFANGDEHDICLKETRVAILEEAR</sequence>
<evidence type="ECO:0000313" key="2">
    <source>
        <dbReference type="Proteomes" id="UP000789525"/>
    </source>
</evidence>
<gene>
    <name evidence="1" type="ORF">ACOLOM_LOCUS12499</name>
</gene>
<organism evidence="1 2">
    <name type="scientific">Acaulospora colombiana</name>
    <dbReference type="NCBI Taxonomy" id="27376"/>
    <lineage>
        <taxon>Eukaryota</taxon>
        <taxon>Fungi</taxon>
        <taxon>Fungi incertae sedis</taxon>
        <taxon>Mucoromycota</taxon>
        <taxon>Glomeromycotina</taxon>
        <taxon>Glomeromycetes</taxon>
        <taxon>Diversisporales</taxon>
        <taxon>Acaulosporaceae</taxon>
        <taxon>Acaulospora</taxon>
    </lineage>
</organism>
<proteinExistence type="predicted"/>